<dbReference type="GO" id="GO:0016829">
    <property type="term" value="F:lyase activity"/>
    <property type="evidence" value="ECO:0007669"/>
    <property type="project" value="UniProtKB-KW"/>
</dbReference>
<comment type="pathway">
    <text evidence="1">Carbohydrate acid metabolism.</text>
</comment>
<gene>
    <name evidence="6" type="ORF">FFWV33_17875</name>
</gene>
<name>A0A2S1LHZ8_9FLAO</name>
<dbReference type="Gene3D" id="3.20.20.70">
    <property type="entry name" value="Aldolase class I"/>
    <property type="match status" value="1"/>
</dbReference>
<dbReference type="OrthoDB" id="9802667at2"/>
<comment type="subunit">
    <text evidence="3">Homotrimer.</text>
</comment>
<evidence type="ECO:0000256" key="3">
    <source>
        <dbReference type="ARBA" id="ARBA00011233"/>
    </source>
</evidence>
<evidence type="ECO:0000313" key="6">
    <source>
        <dbReference type="EMBL" id="AWG23261.1"/>
    </source>
</evidence>
<dbReference type="RefSeq" id="WP_108742159.1">
    <property type="nucleotide sequence ID" value="NZ_CP020918.1"/>
</dbReference>
<reference evidence="6 7" key="1">
    <citation type="submission" date="2017-04" db="EMBL/GenBank/DDBJ databases">
        <title>Compelte genome sequence of WV33.</title>
        <authorList>
            <person name="Lee P.C."/>
        </authorList>
    </citation>
    <scope>NUCLEOTIDE SEQUENCE [LARGE SCALE GENOMIC DNA]</scope>
    <source>
        <strain evidence="6 7">WV33</strain>
    </source>
</reference>
<comment type="similarity">
    <text evidence="2">Belongs to the KHG/KDPG aldolase family.</text>
</comment>
<keyword evidence="7" id="KW-1185">Reference proteome</keyword>
<sequence length="212" mass="22889">MGTNYKTELFEKMPIVGIIRNISLKVIEEILPQYKKAGLTTLEITMNSDNACEIIKAVAESHPEINVGAGTVCTMADLMMALDAGATFIVTPIMDVDVMNYCNERNIPIFPGAFTPLEIYNANKLGATAVKIFPATQLGAGYVKDILGPLNTIKLLPTGGVDVHNIQSFFQAGAIGVGMGGSLFDKKLIESKNYEGLYAHFKAISDKVNAIR</sequence>
<keyword evidence="4" id="KW-0456">Lyase</keyword>
<evidence type="ECO:0000313" key="7">
    <source>
        <dbReference type="Proteomes" id="UP000244527"/>
    </source>
</evidence>
<dbReference type="InterPro" id="IPR013785">
    <property type="entry name" value="Aldolase_TIM"/>
</dbReference>
<dbReference type="SUPFAM" id="SSF51569">
    <property type="entry name" value="Aldolase"/>
    <property type="match status" value="1"/>
</dbReference>
<dbReference type="EMBL" id="CP020918">
    <property type="protein sequence ID" value="AWG23261.1"/>
    <property type="molecule type" value="Genomic_DNA"/>
</dbReference>
<dbReference type="PANTHER" id="PTHR30246">
    <property type="entry name" value="2-KETO-3-DEOXY-6-PHOSPHOGLUCONATE ALDOLASE"/>
    <property type="match status" value="1"/>
</dbReference>
<dbReference type="InterPro" id="IPR000887">
    <property type="entry name" value="Aldlse_KDPG_KHG"/>
</dbReference>
<dbReference type="KEGG" id="ffa:FFWV33_17875"/>
<accession>A0A2S1LHZ8</accession>
<protein>
    <submittedName>
        <fullName evidence="6">2-dehydro-3-deoxyphosphogluconate aldolase</fullName>
    </submittedName>
</protein>
<organism evidence="6 7">
    <name type="scientific">Flavobacterium faecale</name>
    <dbReference type="NCBI Taxonomy" id="1355330"/>
    <lineage>
        <taxon>Bacteria</taxon>
        <taxon>Pseudomonadati</taxon>
        <taxon>Bacteroidota</taxon>
        <taxon>Flavobacteriia</taxon>
        <taxon>Flavobacteriales</taxon>
        <taxon>Flavobacteriaceae</taxon>
        <taxon>Flavobacterium</taxon>
    </lineage>
</organism>
<evidence type="ECO:0000256" key="2">
    <source>
        <dbReference type="ARBA" id="ARBA00006906"/>
    </source>
</evidence>
<dbReference type="Proteomes" id="UP000244527">
    <property type="component" value="Chromosome"/>
</dbReference>
<dbReference type="NCBIfam" id="TIGR01182">
    <property type="entry name" value="eda"/>
    <property type="match status" value="1"/>
</dbReference>
<dbReference type="PANTHER" id="PTHR30246:SF1">
    <property type="entry name" value="2-DEHYDRO-3-DEOXY-6-PHOSPHOGALACTONATE ALDOLASE-RELATED"/>
    <property type="match status" value="1"/>
</dbReference>
<keyword evidence="5" id="KW-0119">Carbohydrate metabolism</keyword>
<evidence type="ECO:0000256" key="4">
    <source>
        <dbReference type="ARBA" id="ARBA00023239"/>
    </source>
</evidence>
<dbReference type="AlphaFoldDB" id="A0A2S1LHZ8"/>
<evidence type="ECO:0000256" key="1">
    <source>
        <dbReference type="ARBA" id="ARBA00004761"/>
    </source>
</evidence>
<proteinExistence type="inferred from homology"/>
<evidence type="ECO:0000256" key="5">
    <source>
        <dbReference type="ARBA" id="ARBA00023277"/>
    </source>
</evidence>
<dbReference type="Pfam" id="PF01081">
    <property type="entry name" value="Aldolase"/>
    <property type="match status" value="1"/>
</dbReference>
<dbReference type="CDD" id="cd00452">
    <property type="entry name" value="KDPG_aldolase"/>
    <property type="match status" value="1"/>
</dbReference>